<sequence length="69" mass="7342">MFKFILSAVLLMATAAASADSVPASATANSNTVPVIIKNEPIDTKMCRLYFEDGTKKEVACDNTAEKTS</sequence>
<keyword evidence="3" id="KW-1185">Reference proteome</keyword>
<dbReference type="Proteomes" id="UP000672039">
    <property type="component" value="Chromosome"/>
</dbReference>
<evidence type="ECO:0000313" key="3">
    <source>
        <dbReference type="Proteomes" id="UP000672039"/>
    </source>
</evidence>
<reference evidence="2 3" key="1">
    <citation type="submission" date="2021-04" db="EMBL/GenBank/DDBJ databases">
        <title>Genomics, taxonomy and metabolism of representatives of sulfur bacteria of the genus Thiothrix: Thiothrix fructosivorans QT, Thiothrix unzii A1T and three new species, Thiothrix subterranea sp. nov., Thiothrix litoralis sp. nov. and 'Candidatus Thiothrix anitrata' sp. nov.</title>
        <authorList>
            <person name="Ravin N.V."/>
            <person name="Smolyakov D."/>
            <person name="Rudenko T.S."/>
            <person name="Mardanov A.V."/>
            <person name="Beletsky A.V."/>
            <person name="Markov N.D."/>
            <person name="Fomenkov A.I."/>
            <person name="Roberts R.J."/>
            <person name="Karnachuk O.V."/>
            <person name="Novikov A."/>
            <person name="Grabovich M.Y."/>
        </authorList>
    </citation>
    <scope>NUCLEOTIDE SEQUENCE [LARGE SCALE GENOMIC DNA]</scope>
    <source>
        <strain evidence="2 3">AS</strain>
    </source>
</reference>
<organism evidence="2 3">
    <name type="scientific">Thiothrix litoralis</name>
    <dbReference type="NCBI Taxonomy" id="2891210"/>
    <lineage>
        <taxon>Bacteria</taxon>
        <taxon>Pseudomonadati</taxon>
        <taxon>Pseudomonadota</taxon>
        <taxon>Gammaproteobacteria</taxon>
        <taxon>Thiotrichales</taxon>
        <taxon>Thiotrichaceae</taxon>
        <taxon>Thiothrix</taxon>
    </lineage>
</organism>
<name>A0ABX7WRN1_9GAMM</name>
<feature type="chain" id="PRO_5046248245" evidence="1">
    <location>
        <begin position="20"/>
        <end position="69"/>
    </location>
</feature>
<evidence type="ECO:0000256" key="1">
    <source>
        <dbReference type="SAM" id="SignalP"/>
    </source>
</evidence>
<gene>
    <name evidence="2" type="ORF">J9253_20325</name>
</gene>
<keyword evidence="1" id="KW-0732">Signal</keyword>
<accession>A0ABX7WRN1</accession>
<proteinExistence type="predicted"/>
<dbReference type="RefSeq" id="WP_210222625.1">
    <property type="nucleotide sequence ID" value="NZ_CP072801.1"/>
</dbReference>
<feature type="signal peptide" evidence="1">
    <location>
        <begin position="1"/>
        <end position="19"/>
    </location>
</feature>
<protein>
    <submittedName>
        <fullName evidence="2">Uncharacterized protein</fullName>
    </submittedName>
</protein>
<evidence type="ECO:0000313" key="2">
    <source>
        <dbReference type="EMBL" id="QTR46285.1"/>
    </source>
</evidence>
<dbReference type="EMBL" id="CP072801">
    <property type="protein sequence ID" value="QTR46285.1"/>
    <property type="molecule type" value="Genomic_DNA"/>
</dbReference>